<comment type="caution">
    <text evidence="2">The sequence shown here is derived from an EMBL/GenBank/DDBJ whole genome shotgun (WGS) entry which is preliminary data.</text>
</comment>
<keyword evidence="3" id="KW-1185">Reference proteome</keyword>
<dbReference type="Proteomes" id="UP000182661">
    <property type="component" value="Unassembled WGS sequence"/>
</dbReference>
<feature type="compositionally biased region" description="Acidic residues" evidence="1">
    <location>
        <begin position="107"/>
        <end position="117"/>
    </location>
</feature>
<dbReference type="RefSeq" id="WP_071834467.1">
    <property type="nucleotide sequence ID" value="NZ_LSRP01000107.1"/>
</dbReference>
<sequence length="117" mass="12692">MTQIVTMSATTAAYAAEVVKPSARIRGDGPTDEAITLLSTRPAQEAAAVYHAVAALRNPTALSLMLMNSKGRMPQESRAEALRLYRENELDEPEPEETPADTLPETPADDEDLWPLA</sequence>
<dbReference type="EMBL" id="LSRP01000107">
    <property type="protein sequence ID" value="OJF93328.1"/>
    <property type="molecule type" value="Genomic_DNA"/>
</dbReference>
<gene>
    <name evidence="2" type="ORF">AX760_04775</name>
</gene>
<feature type="compositionally biased region" description="Acidic residues" evidence="1">
    <location>
        <begin position="89"/>
        <end position="99"/>
    </location>
</feature>
<protein>
    <submittedName>
        <fullName evidence="2">Uncharacterized protein</fullName>
    </submittedName>
</protein>
<evidence type="ECO:0000313" key="2">
    <source>
        <dbReference type="EMBL" id="OJF93328.1"/>
    </source>
</evidence>
<evidence type="ECO:0000313" key="3">
    <source>
        <dbReference type="Proteomes" id="UP000182661"/>
    </source>
</evidence>
<accession>A0A657LQ65</accession>
<organism evidence="2 3">
    <name type="scientific">Pararhizobium antarcticum</name>
    <dbReference type="NCBI Taxonomy" id="1798805"/>
    <lineage>
        <taxon>Bacteria</taxon>
        <taxon>Pseudomonadati</taxon>
        <taxon>Pseudomonadota</taxon>
        <taxon>Alphaproteobacteria</taxon>
        <taxon>Hyphomicrobiales</taxon>
        <taxon>Rhizobiaceae</taxon>
        <taxon>Rhizobium/Agrobacterium group</taxon>
        <taxon>Pararhizobium</taxon>
    </lineage>
</organism>
<name>A0A657LQ65_9HYPH</name>
<feature type="region of interest" description="Disordered" evidence="1">
    <location>
        <begin position="83"/>
        <end position="117"/>
    </location>
</feature>
<dbReference type="AlphaFoldDB" id="A0A657LQ65"/>
<reference evidence="2 3" key="1">
    <citation type="submission" date="2016-02" db="EMBL/GenBank/DDBJ databases">
        <title>Genome sequencing of a beta-galactosidase producing bacteria Rhizobium sp. 59.</title>
        <authorList>
            <person name="Wang D."/>
            <person name="Kot W."/>
            <person name="Qin Y."/>
            <person name="Hansen L."/>
            <person name="Naqvi K."/>
            <person name="Rensing C."/>
        </authorList>
    </citation>
    <scope>NUCLEOTIDE SEQUENCE [LARGE SCALE GENOMIC DNA]</scope>
    <source>
        <strain evidence="2 3">59</strain>
    </source>
</reference>
<evidence type="ECO:0000256" key="1">
    <source>
        <dbReference type="SAM" id="MobiDB-lite"/>
    </source>
</evidence>
<proteinExistence type="predicted"/>